<dbReference type="GO" id="GO:0016540">
    <property type="term" value="P:protein autoprocessing"/>
    <property type="evidence" value="ECO:0007669"/>
    <property type="project" value="InterPro"/>
</dbReference>
<dbReference type="SUPFAM" id="SSF51294">
    <property type="entry name" value="Hedgehog/intein (Hint) domain"/>
    <property type="match status" value="1"/>
</dbReference>
<dbReference type="PANTHER" id="PTHR46706:SF12">
    <property type="entry name" value="PROTEIN QUA-1-RELATED"/>
    <property type="match status" value="1"/>
</dbReference>
<feature type="region of interest" description="Disordered" evidence="4">
    <location>
        <begin position="369"/>
        <end position="393"/>
    </location>
</feature>
<dbReference type="InterPro" id="IPR006141">
    <property type="entry name" value="Intein_N"/>
</dbReference>
<dbReference type="GO" id="GO:0007267">
    <property type="term" value="P:cell-cell signaling"/>
    <property type="evidence" value="ECO:0007669"/>
    <property type="project" value="InterPro"/>
</dbReference>
<dbReference type="InterPro" id="IPR036844">
    <property type="entry name" value="Hint_dom_sf"/>
</dbReference>
<dbReference type="InterPro" id="IPR011990">
    <property type="entry name" value="TPR-like_helical_dom_sf"/>
</dbReference>
<feature type="compositionally biased region" description="Pro residues" evidence="4">
    <location>
        <begin position="379"/>
        <end position="393"/>
    </location>
</feature>
<comment type="subcellular location">
    <subcellularLocation>
        <location evidence="1">Secreted</location>
        <location evidence="1">Extracellular space</location>
    </subcellularLocation>
</comment>
<dbReference type="SMART" id="SM00305">
    <property type="entry name" value="HintC"/>
    <property type="match status" value="1"/>
</dbReference>
<evidence type="ECO:0000313" key="7">
    <source>
        <dbReference type="EMBL" id="CAJ0610585.1"/>
    </source>
</evidence>
<name>A0AA36HGW0_CYLNA</name>
<feature type="domain" description="Hint" evidence="5">
    <location>
        <begin position="549"/>
        <end position="593"/>
    </location>
</feature>
<dbReference type="PROSITE" id="PS50817">
    <property type="entry name" value="INTEIN_N_TER"/>
    <property type="match status" value="1"/>
</dbReference>
<dbReference type="InterPro" id="IPR003587">
    <property type="entry name" value="Hint_dom_N"/>
</dbReference>
<dbReference type="Proteomes" id="UP001176961">
    <property type="component" value="Unassembled WGS sequence"/>
</dbReference>
<evidence type="ECO:0000259" key="6">
    <source>
        <dbReference type="SMART" id="SM00306"/>
    </source>
</evidence>
<organism evidence="7 8">
    <name type="scientific">Cylicocyclus nassatus</name>
    <name type="common">Nematode worm</name>
    <dbReference type="NCBI Taxonomy" id="53992"/>
    <lineage>
        <taxon>Eukaryota</taxon>
        <taxon>Metazoa</taxon>
        <taxon>Ecdysozoa</taxon>
        <taxon>Nematoda</taxon>
        <taxon>Chromadorea</taxon>
        <taxon>Rhabditida</taxon>
        <taxon>Rhabditina</taxon>
        <taxon>Rhabditomorpha</taxon>
        <taxon>Strongyloidea</taxon>
        <taxon>Strongylidae</taxon>
        <taxon>Cylicocyclus</taxon>
    </lineage>
</organism>
<dbReference type="GO" id="GO:0048731">
    <property type="term" value="P:system development"/>
    <property type="evidence" value="ECO:0007669"/>
    <property type="project" value="UniProtKB-ARBA"/>
</dbReference>
<dbReference type="Gene3D" id="1.25.40.10">
    <property type="entry name" value="Tetratricopeptide repeat domain"/>
    <property type="match status" value="1"/>
</dbReference>
<dbReference type="SUPFAM" id="SSF48452">
    <property type="entry name" value="TPR-like"/>
    <property type="match status" value="1"/>
</dbReference>
<protein>
    <submittedName>
        <fullName evidence="7">Uncharacterized protein</fullName>
    </submittedName>
</protein>
<dbReference type="InterPro" id="IPR052140">
    <property type="entry name" value="Dev_Signal_Hedgehog-like"/>
</dbReference>
<reference evidence="7" key="1">
    <citation type="submission" date="2023-07" db="EMBL/GenBank/DDBJ databases">
        <authorList>
            <consortium name="CYATHOMIX"/>
        </authorList>
    </citation>
    <scope>NUCLEOTIDE SEQUENCE</scope>
    <source>
        <strain evidence="7">N/A</strain>
    </source>
</reference>
<proteinExistence type="predicted"/>
<dbReference type="GO" id="GO:0016539">
    <property type="term" value="P:intein-mediated protein splicing"/>
    <property type="evidence" value="ECO:0007669"/>
    <property type="project" value="InterPro"/>
</dbReference>
<keyword evidence="8" id="KW-1185">Reference proteome</keyword>
<evidence type="ECO:0000256" key="1">
    <source>
        <dbReference type="ARBA" id="ARBA00004239"/>
    </source>
</evidence>
<comment type="caution">
    <text evidence="7">The sequence shown here is derived from an EMBL/GenBank/DDBJ whole genome shotgun (WGS) entry which is preliminary data.</text>
</comment>
<dbReference type="SMART" id="SM00306">
    <property type="entry name" value="HintN"/>
    <property type="match status" value="1"/>
</dbReference>
<dbReference type="CDD" id="cd00081">
    <property type="entry name" value="Hint"/>
    <property type="match status" value="1"/>
</dbReference>
<accession>A0AA36HGW0</accession>
<dbReference type="PANTHER" id="PTHR46706">
    <property type="entry name" value="PROTEIN QUA-1-RELATED"/>
    <property type="match status" value="1"/>
</dbReference>
<evidence type="ECO:0000313" key="8">
    <source>
        <dbReference type="Proteomes" id="UP001176961"/>
    </source>
</evidence>
<dbReference type="InterPro" id="IPR001657">
    <property type="entry name" value="Hedgehog"/>
</dbReference>
<evidence type="ECO:0000259" key="5">
    <source>
        <dbReference type="SMART" id="SM00305"/>
    </source>
</evidence>
<dbReference type="EMBL" id="CATQJL010000326">
    <property type="protein sequence ID" value="CAJ0610585.1"/>
    <property type="molecule type" value="Genomic_DNA"/>
</dbReference>
<dbReference type="Gene3D" id="2.170.16.10">
    <property type="entry name" value="Hedgehog/Intein (Hint) domain"/>
    <property type="match status" value="1"/>
</dbReference>
<dbReference type="PRINTS" id="PR00632">
    <property type="entry name" value="SONICHHOG"/>
</dbReference>
<evidence type="ECO:0000256" key="3">
    <source>
        <dbReference type="ARBA" id="ARBA00022729"/>
    </source>
</evidence>
<dbReference type="InterPro" id="IPR003586">
    <property type="entry name" value="Hint_dom_C"/>
</dbReference>
<dbReference type="Pfam" id="PF01079">
    <property type="entry name" value="Hint"/>
    <property type="match status" value="1"/>
</dbReference>
<keyword evidence="2" id="KW-0217">Developmental protein</keyword>
<keyword evidence="3" id="KW-0732">Signal</keyword>
<gene>
    <name evidence="7" type="ORF">CYNAS_LOCUS22568</name>
</gene>
<evidence type="ECO:0000256" key="4">
    <source>
        <dbReference type="SAM" id="MobiDB-lite"/>
    </source>
</evidence>
<sequence length="646" mass="72265">MTLENYERAKEYFEAAEAKLQEDLEGDLCDSKLSSYVITMRYNLARCLEHLCLFEDAEVLYKGILREEENYTDCYLRLGCLARDRGQIYESSIMKSIALLTLAVDLIHASFCGSSAIPYSFEALSDGQPVLGCARPVCFGWNASGQPATDDGEFYRIRKFPDGFMRKDDISVPPYHNQDPRYFHQQVAECEPTFQSHSCDGDNQWAGGIAPLLNISAFPLVMQCCKFEPLRLSTDRGVAIVKRGQIVVGGEVSKNGTQYAFDYISNIVKTLSLDGYVTYEVNIRRFMCLSPVQAKQHWVGSPKVQDVQEFRRAPLHHKAFQASIFPAGDTINTPNLPITGIEGPFDEGENVVVEEEVAQDGIEIDITTSAPATDTSPVPQQPVTPPQVPQEPPVPQQPFFPQQQFIAEPIYYPAVGQAPVPPVAPAAPAYSSPGSYYCFTADTTVHLIDGSKKRLDELQVEDWVQTLNGAEIQYAPVSFWLHRVPTQSAEFHKIELSDGTVLKITAKHFIYKATCTNIGKDIISKDLSDRAIFAEEVSEGDCLYLVTKEERIITAQVKKVSKVNETGIYSPMTSNGKIIVNGIYASCHNIIESYSLQNTFFSYVETMRRWYSWLFEDCQNASELPTGMNTLITLMDYVIPRSLITS</sequence>
<evidence type="ECO:0000256" key="2">
    <source>
        <dbReference type="ARBA" id="ARBA00022473"/>
    </source>
</evidence>
<dbReference type="GO" id="GO:0005576">
    <property type="term" value="C:extracellular region"/>
    <property type="evidence" value="ECO:0007669"/>
    <property type="project" value="UniProtKB-SubCell"/>
</dbReference>
<dbReference type="AlphaFoldDB" id="A0AA36HGW0"/>
<feature type="domain" description="Hint" evidence="6">
    <location>
        <begin position="436"/>
        <end position="547"/>
    </location>
</feature>
<dbReference type="InterPro" id="IPR001767">
    <property type="entry name" value="Hedgehog_Hint"/>
</dbReference>